<name>A0A1Q3CIJ9_CEPFO</name>
<proteinExistence type="predicted"/>
<reference evidence="3" key="1">
    <citation type="submission" date="2016-04" db="EMBL/GenBank/DDBJ databases">
        <title>Cephalotus genome sequencing.</title>
        <authorList>
            <person name="Fukushima K."/>
            <person name="Hasebe M."/>
            <person name="Fang X."/>
        </authorList>
    </citation>
    <scope>NUCLEOTIDE SEQUENCE [LARGE SCALE GENOMIC DNA]</scope>
    <source>
        <strain evidence="3">cv. St1</strain>
    </source>
</reference>
<feature type="transmembrane region" description="Helical" evidence="1">
    <location>
        <begin position="40"/>
        <end position="58"/>
    </location>
</feature>
<keyword evidence="1" id="KW-1133">Transmembrane helix</keyword>
<protein>
    <submittedName>
        <fullName evidence="2">Uncharacterized protein</fullName>
    </submittedName>
</protein>
<dbReference type="EMBL" id="BDDD01002080">
    <property type="protein sequence ID" value="GAV79938.1"/>
    <property type="molecule type" value="Genomic_DNA"/>
</dbReference>
<feature type="transmembrane region" description="Helical" evidence="1">
    <location>
        <begin position="7"/>
        <end position="28"/>
    </location>
</feature>
<evidence type="ECO:0000313" key="2">
    <source>
        <dbReference type="EMBL" id="GAV79938.1"/>
    </source>
</evidence>
<keyword evidence="1" id="KW-0472">Membrane</keyword>
<dbReference type="InParanoid" id="A0A1Q3CIJ9"/>
<comment type="caution">
    <text evidence="2">The sequence shown here is derived from an EMBL/GenBank/DDBJ whole genome shotgun (WGS) entry which is preliminary data.</text>
</comment>
<evidence type="ECO:0000313" key="3">
    <source>
        <dbReference type="Proteomes" id="UP000187406"/>
    </source>
</evidence>
<keyword evidence="1" id="KW-0812">Transmembrane</keyword>
<evidence type="ECO:0000256" key="1">
    <source>
        <dbReference type="SAM" id="Phobius"/>
    </source>
</evidence>
<keyword evidence="3" id="KW-1185">Reference proteome</keyword>
<dbReference type="PANTHER" id="PTHR39113">
    <property type="entry name" value="MEMBRANE LIPOPROTEIN-RELATED"/>
    <property type="match status" value="1"/>
</dbReference>
<accession>A0A1Q3CIJ9</accession>
<organism evidence="2 3">
    <name type="scientific">Cephalotus follicularis</name>
    <name type="common">Albany pitcher plant</name>
    <dbReference type="NCBI Taxonomy" id="3775"/>
    <lineage>
        <taxon>Eukaryota</taxon>
        <taxon>Viridiplantae</taxon>
        <taxon>Streptophyta</taxon>
        <taxon>Embryophyta</taxon>
        <taxon>Tracheophyta</taxon>
        <taxon>Spermatophyta</taxon>
        <taxon>Magnoliopsida</taxon>
        <taxon>eudicotyledons</taxon>
        <taxon>Gunneridae</taxon>
        <taxon>Pentapetalae</taxon>
        <taxon>rosids</taxon>
        <taxon>fabids</taxon>
        <taxon>Oxalidales</taxon>
        <taxon>Cephalotaceae</taxon>
        <taxon>Cephalotus</taxon>
    </lineage>
</organism>
<dbReference type="AlphaFoldDB" id="A0A1Q3CIJ9"/>
<feature type="non-terminal residue" evidence="2">
    <location>
        <position position="1"/>
    </location>
</feature>
<sequence length="165" mass="18786">SAVAPIILLKMPPTSFGLALLTSLVGFYSQLSHFCFMTDFSLLLTLLIGLLNLLALLLKEKLSLSLSRSSRDSKNSHQLVHIILNEICISHFIRSIISLILFNNKYSINISSYKSIFLQRQQRRGAREWQECRKESMGNAAKLAIATEEFDEKVRSKYGQWDFEG</sequence>
<gene>
    <name evidence="2" type="ORF">CFOL_v3_23400</name>
</gene>
<dbReference type="PANTHER" id="PTHR39113:SF1">
    <property type="entry name" value="MEMBRANE LIPOPROTEIN"/>
    <property type="match status" value="1"/>
</dbReference>
<dbReference type="Proteomes" id="UP000187406">
    <property type="component" value="Unassembled WGS sequence"/>
</dbReference>
<dbReference type="OrthoDB" id="2017304at2759"/>
<feature type="non-terminal residue" evidence="2">
    <location>
        <position position="165"/>
    </location>
</feature>